<comment type="caution">
    <text evidence="1">The sequence shown here is derived from an EMBL/GenBank/DDBJ whole genome shotgun (WGS) entry which is preliminary data.</text>
</comment>
<dbReference type="Proteomes" id="UP000304953">
    <property type="component" value="Unassembled WGS sequence"/>
</dbReference>
<evidence type="ECO:0000313" key="1">
    <source>
        <dbReference type="EMBL" id="TGY97919.1"/>
    </source>
</evidence>
<gene>
    <name evidence="1" type="ORF">E5329_01995</name>
</gene>
<reference evidence="1" key="1">
    <citation type="submission" date="2019-04" db="EMBL/GenBank/DDBJ databases">
        <title>Microbes associate with the intestines of laboratory mice.</title>
        <authorList>
            <person name="Navarre W."/>
            <person name="Wong E."/>
            <person name="Huang K."/>
            <person name="Tropini C."/>
            <person name="Ng K."/>
            <person name="Yu B."/>
        </authorList>
    </citation>
    <scope>NUCLEOTIDE SEQUENCE</scope>
    <source>
        <strain evidence="1">NM01_1-7b</strain>
    </source>
</reference>
<organism evidence="1 2">
    <name type="scientific">Petralouisia muris</name>
    <dbReference type="NCBI Taxonomy" id="3032872"/>
    <lineage>
        <taxon>Bacteria</taxon>
        <taxon>Bacillati</taxon>
        <taxon>Bacillota</taxon>
        <taxon>Clostridia</taxon>
        <taxon>Lachnospirales</taxon>
        <taxon>Lachnospiraceae</taxon>
        <taxon>Petralouisia</taxon>
    </lineage>
</organism>
<sequence length="247" mass="28667">MKKKEEHGMTLAEQIADRLLEHISKNGLKSGDRLGTEMEMSEQLQVSRGTIREAIKILVSQNILEVRQGSGTFISDGKGNVGDPLGLKRIPEQFRLTWDLHQIRMLLEPDIAYMAAMNITDKQLEELEQICEEMERLSQYKQDRWHVDVEFHVYLAKACGNLVIPKLIPIIRQGVDLFIKYTHREAEPETEAKHRDILEALKAHNPMWAKDMMLMHLTYNGQELRREAIRRGETLEKLVVKREDSIE</sequence>
<dbReference type="EMBL" id="SRYA01000003">
    <property type="protein sequence ID" value="TGY97919.1"/>
    <property type="molecule type" value="Genomic_DNA"/>
</dbReference>
<protein>
    <submittedName>
        <fullName evidence="1">FadR family transcriptional regulator</fullName>
    </submittedName>
</protein>
<keyword evidence="2" id="KW-1185">Reference proteome</keyword>
<proteinExistence type="predicted"/>
<evidence type="ECO:0000313" key="2">
    <source>
        <dbReference type="Proteomes" id="UP000304953"/>
    </source>
</evidence>
<name>A0AC61S0R3_9FIRM</name>
<accession>A0AC61S0R3</accession>